<keyword evidence="6" id="KW-0675">Receptor</keyword>
<feature type="transmembrane region" description="Helical" evidence="7">
    <location>
        <begin position="300"/>
        <end position="320"/>
    </location>
</feature>
<evidence type="ECO:0000256" key="2">
    <source>
        <dbReference type="ARBA" id="ARBA00022475"/>
    </source>
</evidence>
<proteinExistence type="predicted"/>
<dbReference type="GO" id="GO:0030425">
    <property type="term" value="C:dendrite"/>
    <property type="evidence" value="ECO:0007669"/>
    <property type="project" value="TreeGrafter"/>
</dbReference>
<comment type="subcellular location">
    <subcellularLocation>
        <location evidence="1">Cell membrane</location>
        <topology evidence="1">Multi-pass membrane protein</topology>
    </subcellularLocation>
</comment>
<dbReference type="AlphaFoldDB" id="A0A164VM75"/>
<keyword evidence="2" id="KW-1003">Cell membrane</keyword>
<dbReference type="OrthoDB" id="6366728at2759"/>
<dbReference type="GO" id="GO:0007635">
    <property type="term" value="P:chemosensory behavior"/>
    <property type="evidence" value="ECO:0007669"/>
    <property type="project" value="TreeGrafter"/>
</dbReference>
<feature type="transmembrane region" description="Helical" evidence="7">
    <location>
        <begin position="61"/>
        <end position="83"/>
    </location>
</feature>
<dbReference type="GO" id="GO:0030424">
    <property type="term" value="C:axon"/>
    <property type="evidence" value="ECO:0007669"/>
    <property type="project" value="TreeGrafter"/>
</dbReference>
<keyword evidence="4 7" id="KW-1133">Transmembrane helix</keyword>
<dbReference type="InterPro" id="IPR013604">
    <property type="entry name" value="7TM_chemorcpt"/>
</dbReference>
<evidence type="ECO:0000256" key="6">
    <source>
        <dbReference type="ARBA" id="ARBA00023170"/>
    </source>
</evidence>
<dbReference type="GO" id="GO:0050909">
    <property type="term" value="P:sensory perception of taste"/>
    <property type="evidence" value="ECO:0007669"/>
    <property type="project" value="InterPro"/>
</dbReference>
<keyword evidence="3 7" id="KW-0812">Transmembrane</keyword>
<dbReference type="Proteomes" id="UP000076858">
    <property type="component" value="Unassembled WGS sequence"/>
</dbReference>
<evidence type="ECO:0000313" key="8">
    <source>
        <dbReference type="EMBL" id="KZS12460.1"/>
    </source>
</evidence>
<dbReference type="GO" id="GO:0008049">
    <property type="term" value="P:male courtship behavior"/>
    <property type="evidence" value="ECO:0007669"/>
    <property type="project" value="TreeGrafter"/>
</dbReference>
<dbReference type="PANTHER" id="PTHR21143:SF133">
    <property type="entry name" value="GUSTATORY AND PHEROMONE RECEPTOR 32A-RELATED"/>
    <property type="match status" value="1"/>
</dbReference>
<dbReference type="EMBL" id="LRGB01001361">
    <property type="protein sequence ID" value="KZS12460.1"/>
    <property type="molecule type" value="Genomic_DNA"/>
</dbReference>
<accession>A0A164VM75</accession>
<evidence type="ECO:0000313" key="9">
    <source>
        <dbReference type="Proteomes" id="UP000076858"/>
    </source>
</evidence>
<evidence type="ECO:0000256" key="3">
    <source>
        <dbReference type="ARBA" id="ARBA00022692"/>
    </source>
</evidence>
<dbReference type="PANTHER" id="PTHR21143">
    <property type="entry name" value="INVERTEBRATE GUSTATORY RECEPTOR"/>
    <property type="match status" value="1"/>
</dbReference>
<keyword evidence="9" id="KW-1185">Reference proteome</keyword>
<gene>
    <name evidence="8" type="ORF">APZ42_022582</name>
</gene>
<feature type="transmembrane region" description="Helical" evidence="7">
    <location>
        <begin position="267"/>
        <end position="288"/>
    </location>
</feature>
<evidence type="ECO:0000256" key="5">
    <source>
        <dbReference type="ARBA" id="ARBA00023136"/>
    </source>
</evidence>
<feature type="transmembrane region" description="Helical" evidence="7">
    <location>
        <begin position="202"/>
        <end position="222"/>
    </location>
</feature>
<keyword evidence="5 7" id="KW-0472">Membrane</keyword>
<dbReference type="Pfam" id="PF08395">
    <property type="entry name" value="7tm_7"/>
    <property type="match status" value="1"/>
</dbReference>
<feature type="transmembrane region" description="Helical" evidence="7">
    <location>
        <begin position="103"/>
        <end position="129"/>
    </location>
</feature>
<comment type="caution">
    <text evidence="8">The sequence shown here is derived from an EMBL/GenBank/DDBJ whole genome shotgun (WGS) entry which is preliminary data.</text>
</comment>
<evidence type="ECO:0000256" key="7">
    <source>
        <dbReference type="SAM" id="Phobius"/>
    </source>
</evidence>
<evidence type="ECO:0000256" key="1">
    <source>
        <dbReference type="ARBA" id="ARBA00004651"/>
    </source>
</evidence>
<evidence type="ECO:0000256" key="4">
    <source>
        <dbReference type="ARBA" id="ARBA00022989"/>
    </source>
</evidence>
<protein>
    <recommendedName>
        <fullName evidence="10">Gustatory receptor</fullName>
    </recommendedName>
</protein>
<name>A0A164VM75_9CRUS</name>
<dbReference type="GO" id="GO:0005886">
    <property type="term" value="C:plasma membrane"/>
    <property type="evidence" value="ECO:0007669"/>
    <property type="project" value="UniProtKB-SubCell"/>
</dbReference>
<sequence>MPTRGIKVAANESVREPRILESNVTGRKCWNWSIRPLIALSCFIGVDLTQPSKFGQKWKTAFGFIGLVIHAVLTVNSVIIIHGQLYQMATIYFGEDGNHSRTFIWNMITDFINFEVGCLSTHWILFFVVRKKWPSLRKAFQSLIPLFDNELYDRLRRISFAGVAHVVLMVTCLFITATVSMVSTKTPFKIKFLTLSEVLLQFYPIFGIVLFKTVSYAASLSFQSITSKLNSEHLQACNLSNTDVFILKRYYVSACQTIDVINDCFGWLLLLVIPHLFVAKVNVTFYWFGNSNETTPIGGILLFIFHLVNLFVICIASDNIRFESDKLLKQLLRLELKSEINPCRKQVHELILHVALTSPRISALGFFYVGRKLIPTMIGTTLTYYFILRQFRSLEEKP</sequence>
<reference evidence="8 9" key="1">
    <citation type="submission" date="2016-03" db="EMBL/GenBank/DDBJ databases">
        <title>EvidentialGene: Evidence-directed Construction of Genes on Genomes.</title>
        <authorList>
            <person name="Gilbert D.G."/>
            <person name="Choi J.-H."/>
            <person name="Mockaitis K."/>
            <person name="Colbourne J."/>
            <person name="Pfrender M."/>
        </authorList>
    </citation>
    <scope>NUCLEOTIDE SEQUENCE [LARGE SCALE GENOMIC DNA]</scope>
    <source>
        <strain evidence="8 9">Xinb3</strain>
        <tissue evidence="8">Complete organism</tissue>
    </source>
</reference>
<evidence type="ECO:0008006" key="10">
    <source>
        <dbReference type="Google" id="ProtNLM"/>
    </source>
</evidence>
<dbReference type="GO" id="GO:0043025">
    <property type="term" value="C:neuronal cell body"/>
    <property type="evidence" value="ECO:0007669"/>
    <property type="project" value="TreeGrafter"/>
</dbReference>
<organism evidence="8 9">
    <name type="scientific">Daphnia magna</name>
    <dbReference type="NCBI Taxonomy" id="35525"/>
    <lineage>
        <taxon>Eukaryota</taxon>
        <taxon>Metazoa</taxon>
        <taxon>Ecdysozoa</taxon>
        <taxon>Arthropoda</taxon>
        <taxon>Crustacea</taxon>
        <taxon>Branchiopoda</taxon>
        <taxon>Diplostraca</taxon>
        <taxon>Cladocera</taxon>
        <taxon>Anomopoda</taxon>
        <taxon>Daphniidae</taxon>
        <taxon>Daphnia</taxon>
    </lineage>
</organism>
<feature type="transmembrane region" description="Helical" evidence="7">
    <location>
        <begin position="160"/>
        <end position="182"/>
    </location>
</feature>